<dbReference type="PANTHER" id="PTHR28678">
    <property type="entry name" value="CODANIN-1"/>
    <property type="match status" value="1"/>
</dbReference>
<dbReference type="PANTHER" id="PTHR28678:SF1">
    <property type="entry name" value="CODANIN-1"/>
    <property type="match status" value="1"/>
</dbReference>
<gene>
    <name evidence="3" type="primary">AUGUSTUS-3.0.2_15308</name>
    <name evidence="3" type="ORF">TcasGA2_TC015308</name>
</gene>
<feature type="compositionally biased region" description="Polar residues" evidence="1">
    <location>
        <begin position="69"/>
        <end position="93"/>
    </location>
</feature>
<feature type="region of interest" description="Disordered" evidence="1">
    <location>
        <begin position="61"/>
        <end position="93"/>
    </location>
</feature>
<keyword evidence="4" id="KW-1185">Reference proteome</keyword>
<protein>
    <submittedName>
        <fullName evidence="3">Protein disks lost-like Protein</fullName>
    </submittedName>
</protein>
<feature type="domain" description="Codanin-1 C-terminal" evidence="2">
    <location>
        <begin position="650"/>
        <end position="757"/>
    </location>
</feature>
<evidence type="ECO:0000256" key="1">
    <source>
        <dbReference type="SAM" id="MobiDB-lite"/>
    </source>
</evidence>
<dbReference type="AlphaFoldDB" id="D2A4T9"/>
<dbReference type="OMA" id="CEKTIPA"/>
<accession>D2A4T9</accession>
<dbReference type="HOGENOM" id="CLU_300845_0_0_1"/>
<dbReference type="STRING" id="7070.D2A4T9"/>
<dbReference type="InterPro" id="IPR040031">
    <property type="entry name" value="Codanin-1"/>
</dbReference>
<dbReference type="Pfam" id="PF15296">
    <property type="entry name" value="Codanin-1_C"/>
    <property type="match status" value="1"/>
</dbReference>
<dbReference type="KEGG" id="tca:661263"/>
<name>D2A4T9_TRICA</name>
<dbReference type="GO" id="GO:0006325">
    <property type="term" value="P:chromatin organization"/>
    <property type="evidence" value="ECO:0000318"/>
    <property type="project" value="GO_Central"/>
</dbReference>
<dbReference type="EMBL" id="KQ971344">
    <property type="protein sequence ID" value="EFA05178.2"/>
    <property type="molecule type" value="Genomic_DNA"/>
</dbReference>
<dbReference type="FunCoup" id="D2A4T9">
    <property type="interactions" value="1660"/>
</dbReference>
<organism evidence="3 4">
    <name type="scientific">Tribolium castaneum</name>
    <name type="common">Red flour beetle</name>
    <dbReference type="NCBI Taxonomy" id="7070"/>
    <lineage>
        <taxon>Eukaryota</taxon>
        <taxon>Metazoa</taxon>
        <taxon>Ecdysozoa</taxon>
        <taxon>Arthropoda</taxon>
        <taxon>Hexapoda</taxon>
        <taxon>Insecta</taxon>
        <taxon>Pterygota</taxon>
        <taxon>Neoptera</taxon>
        <taxon>Endopterygota</taxon>
        <taxon>Coleoptera</taxon>
        <taxon>Polyphaga</taxon>
        <taxon>Cucujiformia</taxon>
        <taxon>Tenebrionidae</taxon>
        <taxon>Tenebrionidae incertae sedis</taxon>
        <taxon>Tribolium</taxon>
    </lineage>
</organism>
<reference evidence="3 4" key="1">
    <citation type="journal article" date="2008" name="Nature">
        <title>The genome of the model beetle and pest Tribolium castaneum.</title>
        <authorList>
            <consortium name="Tribolium Genome Sequencing Consortium"/>
            <person name="Richards S."/>
            <person name="Gibbs R.A."/>
            <person name="Weinstock G.M."/>
            <person name="Brown S.J."/>
            <person name="Denell R."/>
            <person name="Beeman R.W."/>
            <person name="Gibbs R."/>
            <person name="Beeman R.W."/>
            <person name="Brown S.J."/>
            <person name="Bucher G."/>
            <person name="Friedrich M."/>
            <person name="Grimmelikhuijzen C.J."/>
            <person name="Klingler M."/>
            <person name="Lorenzen M."/>
            <person name="Richards S."/>
            <person name="Roth S."/>
            <person name="Schroder R."/>
            <person name="Tautz D."/>
            <person name="Zdobnov E.M."/>
            <person name="Muzny D."/>
            <person name="Gibbs R.A."/>
            <person name="Weinstock G.M."/>
            <person name="Attaway T."/>
            <person name="Bell S."/>
            <person name="Buhay C.J."/>
            <person name="Chandrabose M.N."/>
            <person name="Chavez D."/>
            <person name="Clerk-Blankenburg K.P."/>
            <person name="Cree A."/>
            <person name="Dao M."/>
            <person name="Davis C."/>
            <person name="Chacko J."/>
            <person name="Dinh H."/>
            <person name="Dugan-Rocha S."/>
            <person name="Fowler G."/>
            <person name="Garner T.T."/>
            <person name="Garnes J."/>
            <person name="Gnirke A."/>
            <person name="Hawes A."/>
            <person name="Hernandez J."/>
            <person name="Hines S."/>
            <person name="Holder M."/>
            <person name="Hume J."/>
            <person name="Jhangiani S.N."/>
            <person name="Joshi V."/>
            <person name="Khan Z.M."/>
            <person name="Jackson L."/>
            <person name="Kovar C."/>
            <person name="Kowis A."/>
            <person name="Lee S."/>
            <person name="Lewis L.R."/>
            <person name="Margolis J."/>
            <person name="Morgan M."/>
            <person name="Nazareth L.V."/>
            <person name="Nguyen N."/>
            <person name="Okwuonu G."/>
            <person name="Parker D."/>
            <person name="Richards S."/>
            <person name="Ruiz S.J."/>
            <person name="Santibanez J."/>
            <person name="Savard J."/>
            <person name="Scherer S.E."/>
            <person name="Schneider B."/>
            <person name="Sodergren E."/>
            <person name="Tautz D."/>
            <person name="Vattahil S."/>
            <person name="Villasana D."/>
            <person name="White C.S."/>
            <person name="Wright R."/>
            <person name="Park Y."/>
            <person name="Beeman R.W."/>
            <person name="Lord J."/>
            <person name="Oppert B."/>
            <person name="Lorenzen M."/>
            <person name="Brown S."/>
            <person name="Wang L."/>
            <person name="Savard J."/>
            <person name="Tautz D."/>
            <person name="Richards S."/>
            <person name="Weinstock G."/>
            <person name="Gibbs R.A."/>
            <person name="Liu Y."/>
            <person name="Worley K."/>
            <person name="Weinstock G."/>
            <person name="Elsik C.G."/>
            <person name="Reese J.T."/>
            <person name="Elhaik E."/>
            <person name="Landan G."/>
            <person name="Graur D."/>
            <person name="Arensburger P."/>
            <person name="Atkinson P."/>
            <person name="Beeman R.W."/>
            <person name="Beidler J."/>
            <person name="Brown S.J."/>
            <person name="Demuth J.P."/>
            <person name="Drury D.W."/>
            <person name="Du Y.Z."/>
            <person name="Fujiwara H."/>
            <person name="Lorenzen M."/>
            <person name="Maselli V."/>
            <person name="Osanai M."/>
            <person name="Park Y."/>
            <person name="Robertson H.M."/>
            <person name="Tu Z."/>
            <person name="Wang J.J."/>
            <person name="Wang S."/>
            <person name="Richards S."/>
            <person name="Song H."/>
            <person name="Zhang L."/>
            <person name="Sodergren E."/>
            <person name="Werner D."/>
            <person name="Stanke M."/>
            <person name="Morgenstern B."/>
            <person name="Solovyev V."/>
            <person name="Kosarev P."/>
            <person name="Brown G."/>
            <person name="Chen H.C."/>
            <person name="Ermolaeva O."/>
            <person name="Hlavina W."/>
            <person name="Kapustin Y."/>
            <person name="Kiryutin B."/>
            <person name="Kitts P."/>
            <person name="Maglott D."/>
            <person name="Pruitt K."/>
            <person name="Sapojnikov V."/>
            <person name="Souvorov A."/>
            <person name="Mackey A.J."/>
            <person name="Waterhouse R.M."/>
            <person name="Wyder S."/>
            <person name="Zdobnov E.M."/>
            <person name="Zdobnov E.M."/>
            <person name="Wyder S."/>
            <person name="Kriventseva E.V."/>
            <person name="Kadowaki T."/>
            <person name="Bork P."/>
            <person name="Aranda M."/>
            <person name="Bao R."/>
            <person name="Beermann A."/>
            <person name="Berns N."/>
            <person name="Bolognesi R."/>
            <person name="Bonneton F."/>
            <person name="Bopp D."/>
            <person name="Brown S.J."/>
            <person name="Bucher G."/>
            <person name="Butts T."/>
            <person name="Chaumot A."/>
            <person name="Denell R.E."/>
            <person name="Ferrier D.E."/>
            <person name="Friedrich M."/>
            <person name="Gordon C.M."/>
            <person name="Jindra M."/>
            <person name="Klingler M."/>
            <person name="Lan Q."/>
            <person name="Lattorff H.M."/>
            <person name="Laudet V."/>
            <person name="von Levetsow C."/>
            <person name="Liu Z."/>
            <person name="Lutz R."/>
            <person name="Lynch J.A."/>
            <person name="da Fonseca R.N."/>
            <person name="Posnien N."/>
            <person name="Reuter R."/>
            <person name="Roth S."/>
            <person name="Savard J."/>
            <person name="Schinko J.B."/>
            <person name="Schmitt C."/>
            <person name="Schoppmeier M."/>
            <person name="Schroder R."/>
            <person name="Shippy T.D."/>
            <person name="Simonnet F."/>
            <person name="Marques-Souza H."/>
            <person name="Tautz D."/>
            <person name="Tomoyasu Y."/>
            <person name="Trauner J."/>
            <person name="Van der Zee M."/>
            <person name="Vervoort M."/>
            <person name="Wittkopp N."/>
            <person name="Wimmer E.A."/>
            <person name="Yang X."/>
            <person name="Jones A.K."/>
            <person name="Sattelle D.B."/>
            <person name="Ebert P.R."/>
            <person name="Nelson D."/>
            <person name="Scott J.G."/>
            <person name="Beeman R.W."/>
            <person name="Muthukrishnan S."/>
            <person name="Kramer K.J."/>
            <person name="Arakane Y."/>
            <person name="Beeman R.W."/>
            <person name="Zhu Q."/>
            <person name="Hogenkamp D."/>
            <person name="Dixit R."/>
            <person name="Oppert B."/>
            <person name="Jiang H."/>
            <person name="Zou Z."/>
            <person name="Marshall J."/>
            <person name="Elpidina E."/>
            <person name="Vinokurov K."/>
            <person name="Oppert C."/>
            <person name="Zou Z."/>
            <person name="Evans J."/>
            <person name="Lu Z."/>
            <person name="Zhao P."/>
            <person name="Sumathipala N."/>
            <person name="Altincicek B."/>
            <person name="Vilcinskas A."/>
            <person name="Williams M."/>
            <person name="Hultmark D."/>
            <person name="Hetru C."/>
            <person name="Jiang H."/>
            <person name="Grimmelikhuijzen C.J."/>
            <person name="Hauser F."/>
            <person name="Cazzamali G."/>
            <person name="Williamson M."/>
            <person name="Park Y."/>
            <person name="Li B."/>
            <person name="Tanaka Y."/>
            <person name="Predel R."/>
            <person name="Neupert S."/>
            <person name="Schachtner J."/>
            <person name="Verleyen P."/>
            <person name="Raible F."/>
            <person name="Bork P."/>
            <person name="Friedrich M."/>
            <person name="Walden K.K."/>
            <person name="Robertson H.M."/>
            <person name="Angeli S."/>
            <person name="Foret S."/>
            <person name="Bucher G."/>
            <person name="Schuetz S."/>
            <person name="Maleszka R."/>
            <person name="Wimmer E.A."/>
            <person name="Beeman R.W."/>
            <person name="Lorenzen M."/>
            <person name="Tomoyasu Y."/>
            <person name="Miller S.C."/>
            <person name="Grossmann D."/>
            <person name="Bucher G."/>
        </authorList>
    </citation>
    <scope>NUCLEOTIDE SEQUENCE [LARGE SCALE GENOMIC DNA]</scope>
    <source>
        <strain evidence="3 4">Georgia GA2</strain>
    </source>
</reference>
<dbReference type="eggNOG" id="ENOG502QPWR">
    <property type="taxonomic scope" value="Eukaryota"/>
</dbReference>
<dbReference type="OrthoDB" id="20982at2759"/>
<evidence type="ECO:0000259" key="2">
    <source>
        <dbReference type="Pfam" id="PF15296"/>
    </source>
</evidence>
<evidence type="ECO:0000313" key="3">
    <source>
        <dbReference type="EMBL" id="EFA05178.2"/>
    </source>
</evidence>
<dbReference type="Proteomes" id="UP000007266">
    <property type="component" value="Linkage group 6"/>
</dbReference>
<evidence type="ECO:0000313" key="4">
    <source>
        <dbReference type="Proteomes" id="UP000007266"/>
    </source>
</evidence>
<dbReference type="GO" id="GO:0005634">
    <property type="term" value="C:nucleus"/>
    <property type="evidence" value="ECO:0000318"/>
    <property type="project" value="GO_Central"/>
</dbReference>
<proteinExistence type="predicted"/>
<dbReference type="InterPro" id="IPR028171">
    <property type="entry name" value="Codanin-1_C"/>
</dbReference>
<dbReference type="InParanoid" id="D2A4T9"/>
<reference evidence="3 4" key="2">
    <citation type="journal article" date="2010" name="Nucleic Acids Res.">
        <title>BeetleBase in 2010: revisions to provide comprehensive genomic information for Tribolium castaneum.</title>
        <authorList>
            <person name="Kim H.S."/>
            <person name="Murphy T."/>
            <person name="Xia J."/>
            <person name="Caragea D."/>
            <person name="Park Y."/>
            <person name="Beeman R.W."/>
            <person name="Lorenzen M.D."/>
            <person name="Butcher S."/>
            <person name="Manak J.R."/>
            <person name="Brown S.J."/>
        </authorList>
    </citation>
    <scope>GENOME REANNOTATION</scope>
    <source>
        <strain evidence="3 4">Georgia GA2</strain>
    </source>
</reference>
<sequence length="1068" mass="121906">MAESLLNQALAPDFAPEPFIQWLTSPELQGAQSTAYSCSRTDFITFFLNYVHEEIGSAISERKPEPLDTSKSSTELGPHDLNTSVCNSTPKGGSDSSVLSYMSPISPICLGDFFVNKRAPPRKTKKRIKPTNLTLNSSSFHKSDNSFNFTSESEEFPSGRSFLLEERLKVDFRSPKTVIPGGEVLPELGLVTNRPQIDRIVQLYSLLIADNCVLNLTREIYFLITLLLKKQFYNNDWGINVLSDTITGFLFNSIHNVVYFASKSLENLVGVLRNFDNSTVRLLTENKRLREFAPTLIAQLEQTVKPDRVLISLENLQNNICFNSDTDNRNNFPNDLSFHAFKKQRDLFYDILRVWEQHHLAPGFSYTVSLGGKIKTLLSLSLEPTNFVHFARLFKGQLLTCRVCDDLIITSLDVDAQKLNKLKNRCVTKESNQGLNSLPKFSESEEFFRDFIVVGANFAFNRHLADAFVEEIVELNESYFGNAEEDENSVDLVTKKSYFSCVKSLRILAKFLGFVESLPYKSECGNYSEQLLTTHLKIRKQICPTFDVKTLLENSIRRKSVILCVPWLIKYLSMLDTVTLKLPYYTQIQNTLYWIYRNFNWGPSPNIYLIKFCLGWLFELPHIPDNNALYFTTEETTQNSTESPKTSYIDQLEIVDQDILYFCCPYLNEIKKLLTTTTTNQMITIKHITPVTAQQSPDEIARKKLEQQLEEAFFNGQPISLRKSVEFVSERVASTCVKYVCSVLVPEFKKKSLETFKSMISTIDDETVLKQKANQFATDCLNELQVACEREIKKITQNKIRNGIESLLAMDVLPQTRDVCVGITEKMCLERVRQWLEAHVTSVIFSKDFNDEVQKLTNQETKRTKPLFVLPPGGSKRQHNDRTISGAHLVTKFQSLTIDIIEGKNVHNQLISLLDATSDSINERGDFNQCVVATLCTQILDVVILLLGSGVLDGVLSKSCDIWRLYYRDDLFKSLLSPRNVIILGRSKAAWDAFAQFCALLLKQKLLTCDSFEAQCTGIFRTDWDQVTLKVISDFFKRFHTLYREQGGSVSDFTFLLDFFSDYCEDLV</sequence>